<dbReference type="EMBL" id="JBHUDH010000089">
    <property type="protein sequence ID" value="MFD1526338.1"/>
    <property type="molecule type" value="Genomic_DNA"/>
</dbReference>
<dbReference type="Gene3D" id="2.60.40.2360">
    <property type="entry name" value="Intracellular proteinase inhibitor BsuPI"/>
    <property type="match status" value="1"/>
</dbReference>
<accession>A0ABD6B787</accession>
<gene>
    <name evidence="2" type="ORF">ACFR9S_08490</name>
</gene>
<evidence type="ECO:0000313" key="2">
    <source>
        <dbReference type="EMBL" id="MFD1526338.1"/>
    </source>
</evidence>
<dbReference type="Pfam" id="PF12690">
    <property type="entry name" value="BsuPI"/>
    <property type="match status" value="1"/>
</dbReference>
<comment type="caution">
    <text evidence="2">The sequence shown here is derived from an EMBL/GenBank/DDBJ whole genome shotgun (WGS) entry which is preliminary data.</text>
</comment>
<dbReference type="AlphaFoldDB" id="A0ABD6B787"/>
<dbReference type="Proteomes" id="UP001597111">
    <property type="component" value="Unassembled WGS sequence"/>
</dbReference>
<dbReference type="InterPro" id="IPR020481">
    <property type="entry name" value="Intracell_prot_inh_BsuPI"/>
</dbReference>
<name>A0ABD6B787_9EURY</name>
<evidence type="ECO:0000313" key="3">
    <source>
        <dbReference type="Proteomes" id="UP001597111"/>
    </source>
</evidence>
<sequence length="114" mass="12442">MLESSLHSRRHDGGLAFELTVENPGDEPVELSFPDAQRVRVSVYPADADDDASPVWRSDADQMFAQVLGSETVPAGESVTFGAAWQDPEPGEYLAVGEVTCRDRELSAEETILF</sequence>
<reference evidence="2 3" key="1">
    <citation type="journal article" date="2019" name="Int. J. Syst. Evol. Microbiol.">
        <title>The Global Catalogue of Microorganisms (GCM) 10K type strain sequencing project: providing services to taxonomists for standard genome sequencing and annotation.</title>
        <authorList>
            <consortium name="The Broad Institute Genomics Platform"/>
            <consortium name="The Broad Institute Genome Sequencing Center for Infectious Disease"/>
            <person name="Wu L."/>
            <person name="Ma J."/>
        </authorList>
    </citation>
    <scope>NUCLEOTIDE SEQUENCE [LARGE SCALE GENOMIC DNA]</scope>
    <source>
        <strain evidence="2 3">CGMCC 1.12285</strain>
    </source>
</reference>
<feature type="domain" description="Intracellular proteinase inhibitor BsuPI" evidence="1">
    <location>
        <begin position="3"/>
        <end position="100"/>
    </location>
</feature>
<dbReference type="RefSeq" id="WP_379730841.1">
    <property type="nucleotide sequence ID" value="NZ_JBHSWZ010000027.1"/>
</dbReference>
<keyword evidence="3" id="KW-1185">Reference proteome</keyword>
<protein>
    <recommendedName>
        <fullName evidence="1">Intracellular proteinase inhibitor BsuPI domain-containing protein</fullName>
    </recommendedName>
</protein>
<proteinExistence type="predicted"/>
<dbReference type="InterPro" id="IPR038144">
    <property type="entry name" value="IPI"/>
</dbReference>
<evidence type="ECO:0000259" key="1">
    <source>
        <dbReference type="Pfam" id="PF12690"/>
    </source>
</evidence>
<organism evidence="2 3">
    <name type="scientific">Halolamina salina</name>
    <dbReference type="NCBI Taxonomy" id="1220023"/>
    <lineage>
        <taxon>Archaea</taxon>
        <taxon>Methanobacteriati</taxon>
        <taxon>Methanobacteriota</taxon>
        <taxon>Stenosarchaea group</taxon>
        <taxon>Halobacteria</taxon>
        <taxon>Halobacteriales</taxon>
        <taxon>Haloferacaceae</taxon>
    </lineage>
</organism>